<dbReference type="PANTHER" id="PTHR48436:SF1">
    <property type="entry name" value="2, PUTATIVE-RELATED"/>
    <property type="match status" value="1"/>
</dbReference>
<dbReference type="PANTHER" id="PTHR48436">
    <property type="entry name" value="2, PUTATIVE-RELATED"/>
    <property type="match status" value="1"/>
</dbReference>
<keyword evidence="2" id="KW-1185">Reference proteome</keyword>
<organism evidence="1 2">
    <name type="scientific">Platanthera zijinensis</name>
    <dbReference type="NCBI Taxonomy" id="2320716"/>
    <lineage>
        <taxon>Eukaryota</taxon>
        <taxon>Viridiplantae</taxon>
        <taxon>Streptophyta</taxon>
        <taxon>Embryophyta</taxon>
        <taxon>Tracheophyta</taxon>
        <taxon>Spermatophyta</taxon>
        <taxon>Magnoliopsida</taxon>
        <taxon>Liliopsida</taxon>
        <taxon>Asparagales</taxon>
        <taxon>Orchidaceae</taxon>
        <taxon>Orchidoideae</taxon>
        <taxon>Orchideae</taxon>
        <taxon>Orchidinae</taxon>
        <taxon>Platanthera</taxon>
    </lineage>
</organism>
<dbReference type="InterPro" id="IPR055276">
    <property type="entry name" value="NHL41-like"/>
</dbReference>
<dbReference type="Proteomes" id="UP001418222">
    <property type="component" value="Unassembled WGS sequence"/>
</dbReference>
<name>A0AAP0BEG4_9ASPA</name>
<gene>
    <name evidence="1" type="ORF">KSP39_PZI012220</name>
</gene>
<accession>A0AAP0BEG4</accession>
<reference evidence="1 2" key="1">
    <citation type="journal article" date="2022" name="Nat. Plants">
        <title>Genomes of leafy and leafless Platanthera orchids illuminate the evolution of mycoheterotrophy.</title>
        <authorList>
            <person name="Li M.H."/>
            <person name="Liu K.W."/>
            <person name="Li Z."/>
            <person name="Lu H.C."/>
            <person name="Ye Q.L."/>
            <person name="Zhang D."/>
            <person name="Wang J.Y."/>
            <person name="Li Y.F."/>
            <person name="Zhong Z.M."/>
            <person name="Liu X."/>
            <person name="Yu X."/>
            <person name="Liu D.K."/>
            <person name="Tu X.D."/>
            <person name="Liu B."/>
            <person name="Hao Y."/>
            <person name="Liao X.Y."/>
            <person name="Jiang Y.T."/>
            <person name="Sun W.H."/>
            <person name="Chen J."/>
            <person name="Chen Y.Q."/>
            <person name="Ai Y."/>
            <person name="Zhai J.W."/>
            <person name="Wu S.S."/>
            <person name="Zhou Z."/>
            <person name="Hsiao Y.Y."/>
            <person name="Wu W.L."/>
            <person name="Chen Y.Y."/>
            <person name="Lin Y.F."/>
            <person name="Hsu J.L."/>
            <person name="Li C.Y."/>
            <person name="Wang Z.W."/>
            <person name="Zhao X."/>
            <person name="Zhong W.Y."/>
            <person name="Ma X.K."/>
            <person name="Ma L."/>
            <person name="Huang J."/>
            <person name="Chen G.Z."/>
            <person name="Huang M.Z."/>
            <person name="Huang L."/>
            <person name="Peng D.H."/>
            <person name="Luo Y.B."/>
            <person name="Zou S.Q."/>
            <person name="Chen S.P."/>
            <person name="Lan S."/>
            <person name="Tsai W.C."/>
            <person name="Van de Peer Y."/>
            <person name="Liu Z.J."/>
        </authorList>
    </citation>
    <scope>NUCLEOTIDE SEQUENCE [LARGE SCALE GENOMIC DNA]</scope>
    <source>
        <strain evidence="1">Lor287</strain>
    </source>
</reference>
<dbReference type="EMBL" id="JBBWWQ010000010">
    <property type="protein sequence ID" value="KAK8936784.1"/>
    <property type="molecule type" value="Genomic_DNA"/>
</dbReference>
<evidence type="ECO:0000313" key="2">
    <source>
        <dbReference type="Proteomes" id="UP001418222"/>
    </source>
</evidence>
<proteinExistence type="predicted"/>
<protein>
    <submittedName>
        <fullName evidence="1">Uncharacterized protein</fullName>
    </submittedName>
</protein>
<comment type="caution">
    <text evidence="1">The sequence shown here is derived from an EMBL/GenBank/DDBJ whole genome shotgun (WGS) entry which is preliminary data.</text>
</comment>
<sequence>MTQILNVRHFSLGEGVDERGVPTKILSCNCSLEMEVDNKSYFFGLHIHPPLLEIYFGRLKFASSQGLESYVERASSSMEGLFVGVRNKPMYGAGSSMYDLLESGQGLSLTVQIRIRVWYQIVWGLIKVKHHQVEDCIIILHGTHDPGLHAKMYKSTCFQS</sequence>
<evidence type="ECO:0000313" key="1">
    <source>
        <dbReference type="EMBL" id="KAK8936784.1"/>
    </source>
</evidence>
<dbReference type="AlphaFoldDB" id="A0AAP0BEG4"/>